<dbReference type="Proteomes" id="UP000282076">
    <property type="component" value="Unassembled WGS sequence"/>
</dbReference>
<dbReference type="GO" id="GO:1901135">
    <property type="term" value="P:carbohydrate derivative metabolic process"/>
    <property type="evidence" value="ECO:0007669"/>
    <property type="project" value="InterPro"/>
</dbReference>
<keyword evidence="3" id="KW-1185">Reference proteome</keyword>
<dbReference type="InterPro" id="IPR001347">
    <property type="entry name" value="SIS_dom"/>
</dbReference>
<protein>
    <submittedName>
        <fullName evidence="2">Sugar isomerase domain-containing protein</fullName>
    </submittedName>
</protein>
<accession>A0A494Y879</accession>
<dbReference type="NCBIfam" id="NF002805">
    <property type="entry name" value="PRK02947.1"/>
    <property type="match status" value="1"/>
</dbReference>
<dbReference type="InterPro" id="IPR046348">
    <property type="entry name" value="SIS_dom_sf"/>
</dbReference>
<dbReference type="PANTHER" id="PTHR30390">
    <property type="entry name" value="SEDOHEPTULOSE 7-PHOSPHATE ISOMERASE / DNAA INITIATOR-ASSOCIATING FACTOR FOR REPLICATION INITIATION"/>
    <property type="match status" value="1"/>
</dbReference>
<dbReference type="EMBL" id="RBZM01000001">
    <property type="protein sequence ID" value="RKP58303.1"/>
    <property type="molecule type" value="Genomic_DNA"/>
</dbReference>
<dbReference type="AlphaFoldDB" id="A0A494Y879"/>
<keyword evidence="2" id="KW-0413">Isomerase</keyword>
<evidence type="ECO:0000259" key="1">
    <source>
        <dbReference type="PROSITE" id="PS51464"/>
    </source>
</evidence>
<dbReference type="SUPFAM" id="SSF53697">
    <property type="entry name" value="SIS domain"/>
    <property type="match status" value="1"/>
</dbReference>
<proteinExistence type="predicted"/>
<gene>
    <name evidence="2" type="ORF">D7Z26_02050</name>
</gene>
<dbReference type="InterPro" id="IPR050099">
    <property type="entry name" value="SIS_GmhA/DiaA_subfam"/>
</dbReference>
<reference evidence="2 3" key="1">
    <citation type="submission" date="2018-10" db="EMBL/GenBank/DDBJ databases">
        <title>Cohnella sp. M2MS4P-1, whole genome shotgun sequence.</title>
        <authorList>
            <person name="Tuo L."/>
        </authorList>
    </citation>
    <scope>NUCLEOTIDE SEQUENCE [LARGE SCALE GENOMIC DNA]</scope>
    <source>
        <strain evidence="2 3">M2MS4P-1</strain>
    </source>
</reference>
<dbReference type="Pfam" id="PF13580">
    <property type="entry name" value="SIS_2"/>
    <property type="match status" value="1"/>
</dbReference>
<feature type="domain" description="SIS" evidence="1">
    <location>
        <begin position="40"/>
        <end position="222"/>
    </location>
</feature>
<dbReference type="OrthoDB" id="9805185at2"/>
<evidence type="ECO:0000313" key="3">
    <source>
        <dbReference type="Proteomes" id="UP000282076"/>
    </source>
</evidence>
<dbReference type="PANTHER" id="PTHR30390:SF7">
    <property type="entry name" value="PHOSPHOHEPTOSE ISOMERASE"/>
    <property type="match status" value="1"/>
</dbReference>
<dbReference type="Gene3D" id="3.40.50.10490">
    <property type="entry name" value="Glucose-6-phosphate isomerase like protein, domain 1"/>
    <property type="match status" value="1"/>
</dbReference>
<dbReference type="PROSITE" id="PS51464">
    <property type="entry name" value="SIS"/>
    <property type="match status" value="1"/>
</dbReference>
<dbReference type="GO" id="GO:0016853">
    <property type="term" value="F:isomerase activity"/>
    <property type="evidence" value="ECO:0007669"/>
    <property type="project" value="UniProtKB-KW"/>
</dbReference>
<name>A0A494Y879_9BACL</name>
<comment type="caution">
    <text evidence="2">The sequence shown here is derived from an EMBL/GenBank/DDBJ whole genome shotgun (WGS) entry which is preliminary data.</text>
</comment>
<evidence type="ECO:0000313" key="2">
    <source>
        <dbReference type="EMBL" id="RKP58303.1"/>
    </source>
</evidence>
<dbReference type="GO" id="GO:0097367">
    <property type="term" value="F:carbohydrate derivative binding"/>
    <property type="evidence" value="ECO:0007669"/>
    <property type="project" value="InterPro"/>
</dbReference>
<dbReference type="RefSeq" id="WP_120974276.1">
    <property type="nucleotide sequence ID" value="NZ_RBZM01000001.1"/>
</dbReference>
<sequence>MIIIPQQADLRQVYFQKIHELLERVEQTQSSSIDQAAEIIASAIEDGKCIHIFDTGHMLDSELIDRAGGLYSFKRLSMKFEIQNLVRKRPEDGEKDRSLEGLMKYALRSSNLQPGDVLVIGSVSGKTVLPVDLALEARQFGVTVIALTSVSYSTLLKSDHSSGKRLFETADLVIDNCAPPLDAMIQVPDMDAAICPASGISSAAIMWAVEAKTVQILSQRGKTPTVLKSINNPGSYEFNDIQMRRYEETGY</sequence>
<organism evidence="2 3">
    <name type="scientific">Cohnella endophytica</name>
    <dbReference type="NCBI Taxonomy" id="2419778"/>
    <lineage>
        <taxon>Bacteria</taxon>
        <taxon>Bacillati</taxon>
        <taxon>Bacillota</taxon>
        <taxon>Bacilli</taxon>
        <taxon>Bacillales</taxon>
        <taxon>Paenibacillaceae</taxon>
        <taxon>Cohnella</taxon>
    </lineage>
</organism>